<evidence type="ECO:0000256" key="1">
    <source>
        <dbReference type="SAM" id="MobiDB-lite"/>
    </source>
</evidence>
<protein>
    <submittedName>
        <fullName evidence="2">Uncharacterized protein</fullName>
    </submittedName>
</protein>
<organism evidence="2 3">
    <name type="scientific">Embleya hyalina</name>
    <dbReference type="NCBI Taxonomy" id="516124"/>
    <lineage>
        <taxon>Bacteria</taxon>
        <taxon>Bacillati</taxon>
        <taxon>Actinomycetota</taxon>
        <taxon>Actinomycetes</taxon>
        <taxon>Kitasatosporales</taxon>
        <taxon>Streptomycetaceae</taxon>
        <taxon>Embleya</taxon>
    </lineage>
</organism>
<feature type="region of interest" description="Disordered" evidence="1">
    <location>
        <begin position="46"/>
        <end position="65"/>
    </location>
</feature>
<reference evidence="2 3" key="1">
    <citation type="submission" date="2018-12" db="EMBL/GenBank/DDBJ databases">
        <title>Draft genome sequence of Embleya hyalina NBRC 13850T.</title>
        <authorList>
            <person name="Komaki H."/>
            <person name="Hosoyama A."/>
            <person name="Kimura A."/>
            <person name="Ichikawa N."/>
            <person name="Tamura T."/>
        </authorList>
    </citation>
    <scope>NUCLEOTIDE SEQUENCE [LARGE SCALE GENOMIC DNA]</scope>
    <source>
        <strain evidence="2 3">NBRC 13850</strain>
    </source>
</reference>
<feature type="compositionally biased region" description="Basic and acidic residues" evidence="1">
    <location>
        <begin position="55"/>
        <end position="65"/>
    </location>
</feature>
<name>A0A401YDQ3_9ACTN</name>
<dbReference type="RefSeq" id="WP_126635057.1">
    <property type="nucleotide sequence ID" value="NZ_BIFH01000013.1"/>
</dbReference>
<dbReference type="AlphaFoldDB" id="A0A401YDQ3"/>
<accession>A0A401YDQ3</accession>
<gene>
    <name evidence="2" type="ORF">EHYA_00358</name>
</gene>
<dbReference type="Proteomes" id="UP000286931">
    <property type="component" value="Unassembled WGS sequence"/>
</dbReference>
<evidence type="ECO:0000313" key="3">
    <source>
        <dbReference type="Proteomes" id="UP000286931"/>
    </source>
</evidence>
<evidence type="ECO:0000313" key="2">
    <source>
        <dbReference type="EMBL" id="GCD92718.1"/>
    </source>
</evidence>
<keyword evidence="3" id="KW-1185">Reference proteome</keyword>
<dbReference type="EMBL" id="BIFH01000013">
    <property type="protein sequence ID" value="GCD92718.1"/>
    <property type="molecule type" value="Genomic_DNA"/>
</dbReference>
<comment type="caution">
    <text evidence="2">The sequence shown here is derived from an EMBL/GenBank/DDBJ whole genome shotgun (WGS) entry which is preliminary data.</text>
</comment>
<proteinExistence type="predicted"/>
<sequence length="65" mass="7022">MPTTRHEELRAAIVRAREALTTHPDAATSPALAALVAAAEPFANFTQAVPPPPTRRFDARLHPEP</sequence>